<feature type="region of interest" description="Disordered" evidence="1">
    <location>
        <begin position="105"/>
        <end position="387"/>
    </location>
</feature>
<protein>
    <submittedName>
        <fullName evidence="2">Uncharacterized protein</fullName>
    </submittedName>
</protein>
<feature type="compositionally biased region" description="Polar residues" evidence="1">
    <location>
        <begin position="256"/>
        <end position="268"/>
    </location>
</feature>
<name>A0A8H3UYU6_VENIN</name>
<feature type="compositionally biased region" description="Low complexity" evidence="1">
    <location>
        <begin position="292"/>
        <end position="314"/>
    </location>
</feature>
<comment type="caution">
    <text evidence="2">The sequence shown here is derived from an EMBL/GenBank/DDBJ whole genome shotgun (WGS) entry which is preliminary data.</text>
</comment>
<evidence type="ECO:0000256" key="1">
    <source>
        <dbReference type="SAM" id="MobiDB-lite"/>
    </source>
</evidence>
<evidence type="ECO:0000313" key="3">
    <source>
        <dbReference type="Proteomes" id="UP000447873"/>
    </source>
</evidence>
<sequence length="387" mass="41220">MNNNPPPIQEAESQWDEREMTELAAEILQQRARLNPAEPTASQILFAAILHDHNFVTHQLSWEDLRLPRNRTIRSCKAILGTSRTPRHGSMSGYAPPGYAAPSPMINPAPYLPSTSNKRQRPASAESGQALYPPSAGIRLAPKPSFAIGPSRPQGGSHPPSPLDNPPATGSDPNPRKKRGRPSKKDVEERRAAAEKLAMERAPIAQLMHQTHGSPMLSTQPSIGPYPPQASYTGPRQGRAETSAPQSPHLAGITATPRNTNQSEGDVNSSSSSSKKKRGRPPKGIDTEAAISAPTFSASGASSAGAYGSPPQSGVPLGSIPRRLSVSTRSQGGTTAGSVQQGQGAQQAISEDLGLQQNRQPRSWNDTVMGNSSNTPILRQMPQQQQP</sequence>
<evidence type="ECO:0000313" key="2">
    <source>
        <dbReference type="EMBL" id="KAE9979066.1"/>
    </source>
</evidence>
<dbReference type="InterPro" id="IPR017956">
    <property type="entry name" value="AT_hook_DNA-bd_motif"/>
</dbReference>
<proteinExistence type="predicted"/>
<dbReference type="Proteomes" id="UP000447873">
    <property type="component" value="Unassembled WGS sequence"/>
</dbReference>
<reference evidence="2 3" key="1">
    <citation type="submission" date="2018-12" db="EMBL/GenBank/DDBJ databases">
        <title>Venturia inaequalis Genome Resource.</title>
        <authorList>
            <person name="Lichtner F.J."/>
        </authorList>
    </citation>
    <scope>NUCLEOTIDE SEQUENCE [LARGE SCALE GENOMIC DNA]</scope>
    <source>
        <strain evidence="2 3">120213</strain>
    </source>
</reference>
<dbReference type="SMART" id="SM00384">
    <property type="entry name" value="AT_hook"/>
    <property type="match status" value="2"/>
</dbReference>
<feature type="compositionally biased region" description="Polar residues" evidence="1">
    <location>
        <begin position="355"/>
        <end position="387"/>
    </location>
</feature>
<feature type="compositionally biased region" description="Basic and acidic residues" evidence="1">
    <location>
        <begin position="183"/>
        <end position="199"/>
    </location>
</feature>
<feature type="compositionally biased region" description="Low complexity" evidence="1">
    <location>
        <begin position="330"/>
        <end position="348"/>
    </location>
</feature>
<dbReference type="AlphaFoldDB" id="A0A8H3UYU6"/>
<dbReference type="GO" id="GO:0003677">
    <property type="term" value="F:DNA binding"/>
    <property type="evidence" value="ECO:0007669"/>
    <property type="project" value="InterPro"/>
</dbReference>
<feature type="compositionally biased region" description="Polar residues" evidence="1">
    <location>
        <begin position="208"/>
        <end position="222"/>
    </location>
</feature>
<gene>
    <name evidence="2" type="ORF">EG328_001098</name>
</gene>
<accession>A0A8H3UYU6</accession>
<dbReference type="EMBL" id="WNWS01000124">
    <property type="protein sequence ID" value="KAE9979066.1"/>
    <property type="molecule type" value="Genomic_DNA"/>
</dbReference>
<organism evidence="2 3">
    <name type="scientific">Venturia inaequalis</name>
    <name type="common">Apple scab fungus</name>
    <dbReference type="NCBI Taxonomy" id="5025"/>
    <lineage>
        <taxon>Eukaryota</taxon>
        <taxon>Fungi</taxon>
        <taxon>Dikarya</taxon>
        <taxon>Ascomycota</taxon>
        <taxon>Pezizomycotina</taxon>
        <taxon>Dothideomycetes</taxon>
        <taxon>Pleosporomycetidae</taxon>
        <taxon>Venturiales</taxon>
        <taxon>Venturiaceae</taxon>
        <taxon>Venturia</taxon>
    </lineage>
</organism>